<name>A0ABN8SIJ8_9CNID</name>
<evidence type="ECO:0000313" key="1">
    <source>
        <dbReference type="EMBL" id="CAH3190736.1"/>
    </source>
</evidence>
<gene>
    <name evidence="1" type="ORF">PLOB_00048706</name>
</gene>
<reference evidence="1 2" key="1">
    <citation type="submission" date="2022-05" db="EMBL/GenBank/DDBJ databases">
        <authorList>
            <consortium name="Genoscope - CEA"/>
            <person name="William W."/>
        </authorList>
    </citation>
    <scope>NUCLEOTIDE SEQUENCE [LARGE SCALE GENOMIC DNA]</scope>
</reference>
<organism evidence="1 2">
    <name type="scientific">Porites lobata</name>
    <dbReference type="NCBI Taxonomy" id="104759"/>
    <lineage>
        <taxon>Eukaryota</taxon>
        <taxon>Metazoa</taxon>
        <taxon>Cnidaria</taxon>
        <taxon>Anthozoa</taxon>
        <taxon>Hexacorallia</taxon>
        <taxon>Scleractinia</taxon>
        <taxon>Fungiina</taxon>
        <taxon>Poritidae</taxon>
        <taxon>Porites</taxon>
    </lineage>
</organism>
<keyword evidence="2" id="KW-1185">Reference proteome</keyword>
<accession>A0ABN8SIJ8</accession>
<evidence type="ECO:0000313" key="2">
    <source>
        <dbReference type="Proteomes" id="UP001159405"/>
    </source>
</evidence>
<protein>
    <submittedName>
        <fullName evidence="1">Uncharacterized protein</fullName>
    </submittedName>
</protein>
<proteinExistence type="predicted"/>
<sequence>MFDMRDSYRKAMQSGRSKPIKLKFTPKKSVANGLLSINVDAFRTSNQFTSSTSVWNSSSEASVSPAELCNPAFEEEDQTDICPIDQAIPNQLILCIKVPQKDLCIATKPMFDFRIPKPRERMASPKPLLTLVLPWIGKGHYRRYFYVRPVQKTV</sequence>
<dbReference type="Proteomes" id="UP001159405">
    <property type="component" value="Unassembled WGS sequence"/>
</dbReference>
<comment type="caution">
    <text evidence="1">The sequence shown here is derived from an EMBL/GenBank/DDBJ whole genome shotgun (WGS) entry which is preliminary data.</text>
</comment>
<dbReference type="EMBL" id="CALNXK010000911">
    <property type="protein sequence ID" value="CAH3190736.1"/>
    <property type="molecule type" value="Genomic_DNA"/>
</dbReference>